<dbReference type="InterPro" id="IPR016024">
    <property type="entry name" value="ARM-type_fold"/>
</dbReference>
<evidence type="ECO:0000256" key="5">
    <source>
        <dbReference type="PROSITE-ProRule" id="PRU00259"/>
    </source>
</evidence>
<gene>
    <name evidence="9" type="ORF">PAPYR_2114</name>
</gene>
<feature type="region of interest" description="Disordered" evidence="7">
    <location>
        <begin position="83"/>
        <end position="146"/>
    </location>
</feature>
<dbReference type="InterPro" id="IPR051370">
    <property type="entry name" value="PPIase_Pin1"/>
</dbReference>
<dbReference type="PANTHER" id="PTHR10657">
    <property type="entry name" value="PEPTIDYL-PROLYL CIS-TRANS ISOMERASE"/>
    <property type="match status" value="1"/>
</dbReference>
<evidence type="ECO:0000256" key="2">
    <source>
        <dbReference type="ARBA" id="ARBA00013194"/>
    </source>
</evidence>
<evidence type="ECO:0000313" key="10">
    <source>
        <dbReference type="Proteomes" id="UP001141327"/>
    </source>
</evidence>
<sequence>MQETESEESLKGIDDDPPLGVVARHRICPVCLSLIAQGQGHVCQGGCDHLVKTLPEPGSGIGPDSPPCSYKRITPCQLCFPAQRHHHQSPNDNSRRSASSSPENPAPNQPITPPSGPSDPPGAIPIPNPPPVTNSKKAHKRRKSREDVDALLSSDFSDDPAILDKALDGFYAGSKLDEYKASFSKAGVAPVLVKVLHSPLLLDDTDALLDALESLENLTRGSAANKTALAQAGVAEPLLAILQEPVTIDENDVAAHAYSAFANLAGNREGQVAFFRAGVVKWLVHVLSRSSYLDKANVAEPFFRALSNLGTSTAVDLAGAFVAARGAPLHVRYLKSLSPNGHTGTIQQCMAAVAAIAGPVPHKQAYLQAGVVPVLVSLLKSPTVFLAPKCLLQALCALSAFGRAGAVSALEDLLGYAVVMAGEGGQLAAKALAGLLNLANEPANGHFFDRSDLTSPLCKLLDHGTVQTCPDASMALLRALKFFVSADSALPRLKAALVSAGFIQGSFLSIFVPHEICFVVLKLLRSHVLANDSKNNTNSPPNRRRAIYAKVLTMSSVRASHLLVKHSGSRRPSSWREARITRSKEEAIRILQGYRDQIVSGQARFEDLARQFSDCSSARNNGDLGVFGRGQMQKPFEDTAFGLQVGQLSGIIETESGVHIVLRTA</sequence>
<feature type="compositionally biased region" description="Pro residues" evidence="7">
    <location>
        <begin position="104"/>
        <end position="132"/>
    </location>
</feature>
<dbReference type="InterPro" id="IPR046357">
    <property type="entry name" value="PPIase_dom_sf"/>
</dbReference>
<dbReference type="InterPro" id="IPR000225">
    <property type="entry name" value="Armadillo"/>
</dbReference>
<feature type="repeat" description="ARM" evidence="5">
    <location>
        <begin position="187"/>
        <end position="233"/>
    </location>
</feature>
<keyword evidence="3 6" id="KW-0697">Rotamase</keyword>
<name>A0ABQ8USW5_9EUKA</name>
<accession>A0ABQ8USW5</accession>
<keyword evidence="4 6" id="KW-0413">Isomerase</keyword>
<dbReference type="Pfam" id="PF00639">
    <property type="entry name" value="Rotamase"/>
    <property type="match status" value="1"/>
</dbReference>
<dbReference type="Proteomes" id="UP001141327">
    <property type="component" value="Unassembled WGS sequence"/>
</dbReference>
<evidence type="ECO:0000256" key="7">
    <source>
        <dbReference type="SAM" id="MobiDB-lite"/>
    </source>
</evidence>
<evidence type="ECO:0000256" key="4">
    <source>
        <dbReference type="ARBA" id="ARBA00023235"/>
    </source>
</evidence>
<dbReference type="InterPro" id="IPR000297">
    <property type="entry name" value="PPIase_PpiC"/>
</dbReference>
<dbReference type="SMART" id="SM00185">
    <property type="entry name" value="ARM"/>
    <property type="match status" value="4"/>
</dbReference>
<dbReference type="InterPro" id="IPR011989">
    <property type="entry name" value="ARM-like"/>
</dbReference>
<evidence type="ECO:0000256" key="6">
    <source>
        <dbReference type="PROSITE-ProRule" id="PRU00278"/>
    </source>
</evidence>
<dbReference type="SUPFAM" id="SSF48371">
    <property type="entry name" value="ARM repeat"/>
    <property type="match status" value="1"/>
</dbReference>
<proteinExistence type="predicted"/>
<protein>
    <recommendedName>
        <fullName evidence="2">peptidylprolyl isomerase</fullName>
        <ecNumber evidence="2">5.2.1.8</ecNumber>
    </recommendedName>
</protein>
<comment type="caution">
    <text evidence="9">The sequence shown here is derived from an EMBL/GenBank/DDBJ whole genome shotgun (WGS) entry which is preliminary data.</text>
</comment>
<reference evidence="9" key="1">
    <citation type="journal article" date="2022" name="bioRxiv">
        <title>Genomics of Preaxostyla Flagellates Illuminates Evolutionary Transitions and the Path Towards Mitochondrial Loss.</title>
        <authorList>
            <person name="Novak L.V.F."/>
            <person name="Treitli S.C."/>
            <person name="Pyrih J."/>
            <person name="Halakuc P."/>
            <person name="Pipaliya S.V."/>
            <person name="Vacek V."/>
            <person name="Brzon O."/>
            <person name="Soukal P."/>
            <person name="Eme L."/>
            <person name="Dacks J.B."/>
            <person name="Karnkowska A."/>
            <person name="Elias M."/>
            <person name="Hampl V."/>
        </authorList>
    </citation>
    <scope>NUCLEOTIDE SEQUENCE</scope>
    <source>
        <strain evidence="9">RCP-MX</strain>
    </source>
</reference>
<dbReference type="PANTHER" id="PTHR10657:SF4">
    <property type="entry name" value="PEPTIDYL-PROLYL CIS-TRANS ISOMERASE-RELATED"/>
    <property type="match status" value="1"/>
</dbReference>
<feature type="domain" description="PpiC" evidence="8">
    <location>
        <begin position="554"/>
        <end position="665"/>
    </location>
</feature>
<dbReference type="Gene3D" id="1.25.10.10">
    <property type="entry name" value="Leucine-rich Repeat Variant"/>
    <property type="match status" value="2"/>
</dbReference>
<evidence type="ECO:0000313" key="9">
    <source>
        <dbReference type="EMBL" id="KAJ4461526.1"/>
    </source>
</evidence>
<dbReference type="EC" id="5.2.1.8" evidence="2"/>
<dbReference type="SUPFAM" id="SSF54534">
    <property type="entry name" value="FKBP-like"/>
    <property type="match status" value="1"/>
</dbReference>
<evidence type="ECO:0000256" key="3">
    <source>
        <dbReference type="ARBA" id="ARBA00023110"/>
    </source>
</evidence>
<dbReference type="GO" id="GO:0016853">
    <property type="term" value="F:isomerase activity"/>
    <property type="evidence" value="ECO:0007669"/>
    <property type="project" value="UniProtKB-KW"/>
</dbReference>
<dbReference type="Gene3D" id="3.10.50.40">
    <property type="match status" value="1"/>
</dbReference>
<dbReference type="PROSITE" id="PS50198">
    <property type="entry name" value="PPIC_PPIASE_2"/>
    <property type="match status" value="1"/>
</dbReference>
<evidence type="ECO:0000256" key="1">
    <source>
        <dbReference type="ARBA" id="ARBA00000971"/>
    </source>
</evidence>
<dbReference type="EMBL" id="JAPMOS010000007">
    <property type="protein sequence ID" value="KAJ4461526.1"/>
    <property type="molecule type" value="Genomic_DNA"/>
</dbReference>
<feature type="compositionally biased region" description="Low complexity" evidence="7">
    <location>
        <begin position="90"/>
        <end position="103"/>
    </location>
</feature>
<evidence type="ECO:0000259" key="8">
    <source>
        <dbReference type="PROSITE" id="PS50198"/>
    </source>
</evidence>
<organism evidence="9 10">
    <name type="scientific">Paratrimastix pyriformis</name>
    <dbReference type="NCBI Taxonomy" id="342808"/>
    <lineage>
        <taxon>Eukaryota</taxon>
        <taxon>Metamonada</taxon>
        <taxon>Preaxostyla</taxon>
        <taxon>Paratrimastigidae</taxon>
        <taxon>Paratrimastix</taxon>
    </lineage>
</organism>
<comment type="catalytic activity">
    <reaction evidence="1">
        <text>[protein]-peptidylproline (omega=180) = [protein]-peptidylproline (omega=0)</text>
        <dbReference type="Rhea" id="RHEA:16237"/>
        <dbReference type="Rhea" id="RHEA-COMP:10747"/>
        <dbReference type="Rhea" id="RHEA-COMP:10748"/>
        <dbReference type="ChEBI" id="CHEBI:83833"/>
        <dbReference type="ChEBI" id="CHEBI:83834"/>
        <dbReference type="EC" id="5.2.1.8"/>
    </reaction>
</comment>
<dbReference type="PROSITE" id="PS50176">
    <property type="entry name" value="ARM_REPEAT"/>
    <property type="match status" value="1"/>
</dbReference>
<keyword evidence="10" id="KW-1185">Reference proteome</keyword>